<keyword evidence="1" id="KW-0964">Secreted</keyword>
<dbReference type="InterPro" id="IPR017767">
    <property type="entry name" value="PC-PLC"/>
</dbReference>
<feature type="compositionally biased region" description="Low complexity" evidence="4">
    <location>
        <begin position="529"/>
        <end position="538"/>
    </location>
</feature>
<dbReference type="GO" id="GO:0016042">
    <property type="term" value="P:lipid catabolic process"/>
    <property type="evidence" value="ECO:0007669"/>
    <property type="project" value="InterPro"/>
</dbReference>
<dbReference type="Pfam" id="PF05506">
    <property type="entry name" value="PLipase_C_C"/>
    <property type="match status" value="1"/>
</dbReference>
<evidence type="ECO:0000259" key="5">
    <source>
        <dbReference type="Pfam" id="PF05506"/>
    </source>
</evidence>
<reference evidence="6 7" key="1">
    <citation type="submission" date="2016-04" db="EMBL/GenBank/DDBJ databases">
        <authorList>
            <person name="Evans L.H."/>
            <person name="Alamgir A."/>
            <person name="Owens N."/>
            <person name="Weber N.D."/>
            <person name="Virtaneva K."/>
            <person name="Barbian K."/>
            <person name="Babar A."/>
            <person name="Rosenke K."/>
        </authorList>
    </citation>
    <scope>NUCLEOTIDE SEQUENCE [LARGE SCALE GENOMIC DNA]</scope>
    <source>
        <strain evidence="6 7">IFM 0406</strain>
    </source>
</reference>
<dbReference type="PANTHER" id="PTHR31956:SF1">
    <property type="entry name" value="NON-SPECIFIC PHOSPHOLIPASE C1"/>
    <property type="match status" value="1"/>
</dbReference>
<evidence type="ECO:0000256" key="3">
    <source>
        <dbReference type="ARBA" id="ARBA00023026"/>
    </source>
</evidence>
<proteinExistence type="predicted"/>
<evidence type="ECO:0000256" key="1">
    <source>
        <dbReference type="ARBA" id="ARBA00022525"/>
    </source>
</evidence>
<keyword evidence="2" id="KW-0378">Hydrolase</keyword>
<dbReference type="STRING" id="455432.AWN90_31520"/>
<evidence type="ECO:0000313" key="6">
    <source>
        <dbReference type="EMBL" id="KZM74040.1"/>
    </source>
</evidence>
<dbReference type="InterPro" id="IPR008475">
    <property type="entry name" value="PLipase_C_C"/>
</dbReference>
<dbReference type="PANTHER" id="PTHR31956">
    <property type="entry name" value="NON-SPECIFIC PHOSPHOLIPASE C4-RELATED"/>
    <property type="match status" value="1"/>
</dbReference>
<sequence>MLAAAGLTGAAGLPDGMAEALAEPRRRGSLDKVEHVVILMQENRSFDHYYGTMAGVRGFGDPTALRLPPGGQDPALQALTDAAVVGLPSGSSIPTGSSGGNGSVFQQPDSFSSTGYLLPWHVDTTRVDGQDMGDLAHDWFTTHAAWAGGAYNSWIAAKSRMTMGYFTDADIPFHRALANAFTLCDHYFCSIQGPTTPNRLYHWTGTIDPGGTLGGPATGNPADYKPVYRWTTYPERLQQAGITWQVYANDRVGDDGANGFLGDYGDNPLWLFQAYHDALDSGDPAVRQLADRANVTKSWLPPDGADGKNVDYVLEQFVTACSSNTLPQVSWIVAPYGYCEHPAARPVDGAAYIQRVLKALWDNPKLWESTVLLINFDENDGFFDHIVPPTAPPGTPDELLPVSGGGATGSAAEAAAGAKLTVPDYGSLTPIGLGPRVPLTVISPWSRGGWVNSQVFDHTSVLRFLERWTGVAEPNISDWRRAVCGDLTSCFDFGSRDTSIPTLPDANALRAQADQTQTKLPKPAPPSPSDQKPPFQDPGHAKARALPYQPVAWAEFAPGALGVHYANHGEAAFPFQTYTYHAGGGQIRQTVVAPNGTATEQLTATDAYDLAVHGPNGFLIEAAGASDTAPLAVSAAVQGSADQPTFVVTVRNSGPVPANIELAGGTGFAVPPGGSHDLTAKTSDGWYDVTLTLTGNSAWRRRFVGHLENGKPSRTA</sequence>
<dbReference type="Proteomes" id="UP000076512">
    <property type="component" value="Unassembled WGS sequence"/>
</dbReference>
<dbReference type="CDD" id="cd16014">
    <property type="entry name" value="PLC"/>
    <property type="match status" value="1"/>
</dbReference>
<name>A0A164N6P2_9NOCA</name>
<accession>A0A164N6P2</accession>
<evidence type="ECO:0000256" key="4">
    <source>
        <dbReference type="SAM" id="MobiDB-lite"/>
    </source>
</evidence>
<organism evidence="6 7">
    <name type="scientific">Nocardia terpenica</name>
    <dbReference type="NCBI Taxonomy" id="455432"/>
    <lineage>
        <taxon>Bacteria</taxon>
        <taxon>Bacillati</taxon>
        <taxon>Actinomycetota</taxon>
        <taxon>Actinomycetes</taxon>
        <taxon>Mycobacteriales</taxon>
        <taxon>Nocardiaceae</taxon>
        <taxon>Nocardia</taxon>
    </lineage>
</organism>
<evidence type="ECO:0000256" key="2">
    <source>
        <dbReference type="ARBA" id="ARBA00022801"/>
    </source>
</evidence>
<dbReference type="NCBIfam" id="TIGR03396">
    <property type="entry name" value="PC_PLC"/>
    <property type="match status" value="1"/>
</dbReference>
<feature type="domain" description="Bacterial phospholipase C C-terminal" evidence="5">
    <location>
        <begin position="543"/>
        <end position="624"/>
    </location>
</feature>
<dbReference type="Pfam" id="PF04185">
    <property type="entry name" value="Phosphoesterase"/>
    <property type="match status" value="1"/>
</dbReference>
<dbReference type="EMBL" id="LWGR01000007">
    <property type="protein sequence ID" value="KZM74040.1"/>
    <property type="molecule type" value="Genomic_DNA"/>
</dbReference>
<dbReference type="Gene3D" id="3.40.720.10">
    <property type="entry name" value="Alkaline Phosphatase, subunit A"/>
    <property type="match status" value="2"/>
</dbReference>
<dbReference type="AlphaFoldDB" id="A0A164N6P2"/>
<gene>
    <name evidence="6" type="ORF">AWN90_31520</name>
</gene>
<dbReference type="InterPro" id="IPR007312">
    <property type="entry name" value="Phosphoesterase"/>
</dbReference>
<comment type="caution">
    <text evidence="6">The sequence shown here is derived from an EMBL/GenBank/DDBJ whole genome shotgun (WGS) entry which is preliminary data.</text>
</comment>
<dbReference type="InterPro" id="IPR017850">
    <property type="entry name" value="Alkaline_phosphatase_core_sf"/>
</dbReference>
<keyword evidence="3" id="KW-0843">Virulence</keyword>
<dbReference type="OrthoDB" id="4181857at2"/>
<protein>
    <submittedName>
        <fullName evidence="6">Phospholipase C, phosphocholine-specific</fullName>
    </submittedName>
</protein>
<evidence type="ECO:0000313" key="7">
    <source>
        <dbReference type="Proteomes" id="UP000076512"/>
    </source>
</evidence>
<dbReference type="GO" id="GO:0034480">
    <property type="term" value="F:phosphatidylcholine phospholipase C activity"/>
    <property type="evidence" value="ECO:0007669"/>
    <property type="project" value="InterPro"/>
</dbReference>
<feature type="region of interest" description="Disordered" evidence="4">
    <location>
        <begin position="513"/>
        <end position="542"/>
    </location>
</feature>
<keyword evidence="7" id="KW-1185">Reference proteome</keyword>